<protein>
    <submittedName>
        <fullName evidence="1">Uncharacterized protein</fullName>
    </submittedName>
</protein>
<accession>T0G8J3</accession>
<proteinExistence type="predicted"/>
<dbReference type="EMBL" id="AUSS01000001">
    <property type="protein sequence ID" value="EPZ93698.1"/>
    <property type="molecule type" value="Genomic_DNA"/>
</dbReference>
<organism evidence="1 2">
    <name type="scientific">Helicobacter pylori UM114</name>
    <dbReference type="NCBI Taxonomy" id="1355531"/>
    <lineage>
        <taxon>Bacteria</taxon>
        <taxon>Pseudomonadati</taxon>
        <taxon>Campylobacterota</taxon>
        <taxon>Epsilonproteobacteria</taxon>
        <taxon>Campylobacterales</taxon>
        <taxon>Helicobacteraceae</taxon>
        <taxon>Helicobacter</taxon>
    </lineage>
</organism>
<evidence type="ECO:0000313" key="2">
    <source>
        <dbReference type="Proteomes" id="UP000015605"/>
    </source>
</evidence>
<evidence type="ECO:0000313" key="1">
    <source>
        <dbReference type="EMBL" id="EPZ93698.1"/>
    </source>
</evidence>
<reference evidence="1 2" key="1">
    <citation type="journal article" date="2013" name="Genome Announc.">
        <title>Multiple genome sequences of Helicobacter pylori strains of diverse disease and antibiotic resistance backgrounds from Malaysia.</title>
        <authorList>
            <person name="Rehvathy V."/>
            <person name="Tan M.H."/>
            <person name="Gunaletchumy S.P."/>
            <person name="Teh X."/>
            <person name="Wang S."/>
            <person name="Baybayan P."/>
            <person name="Singh S."/>
            <person name="Ashby M."/>
            <person name="Kaakoush N.O."/>
            <person name="Mitchell H.M."/>
            <person name="Croft L.J."/>
            <person name="Goh K.L."/>
            <person name="Loke M.F."/>
            <person name="Vadivelu J."/>
        </authorList>
    </citation>
    <scope>NUCLEOTIDE SEQUENCE [LARGE SCALE GENOMIC DNA]</scope>
    <source>
        <strain evidence="1 2">UM114</strain>
    </source>
</reference>
<gene>
    <name evidence="1" type="ORF">N207_00070</name>
</gene>
<dbReference type="PATRIC" id="fig|1355531.3.peg.15"/>
<dbReference type="Proteomes" id="UP000015605">
    <property type="component" value="Unassembled WGS sequence"/>
</dbReference>
<comment type="caution">
    <text evidence="1">The sequence shown here is derived from an EMBL/GenBank/DDBJ whole genome shotgun (WGS) entry which is preliminary data.</text>
</comment>
<name>T0G8J3_HELPX</name>
<dbReference type="AlphaFoldDB" id="T0G8J3"/>
<sequence>MKPLKEWIKNPFLVLLFKTFYPLAPFNIHIHKKQYCHFSKRGKIS</sequence>